<dbReference type="AlphaFoldDB" id="A0AAD7XTS7"/>
<dbReference type="Gene3D" id="3.40.30.20">
    <property type="match status" value="1"/>
</dbReference>
<keyword evidence="4" id="KW-0560">Oxidoreductase</keyword>
<dbReference type="Pfam" id="PF01494">
    <property type="entry name" value="FAD_binding_3"/>
    <property type="match status" value="1"/>
</dbReference>
<name>A0AAD7XTS7_9FUNG</name>
<dbReference type="PANTHER" id="PTHR43004">
    <property type="entry name" value="TRK SYSTEM POTASSIUM UPTAKE PROTEIN"/>
    <property type="match status" value="1"/>
</dbReference>
<evidence type="ECO:0000259" key="5">
    <source>
        <dbReference type="Pfam" id="PF01494"/>
    </source>
</evidence>
<dbReference type="SUPFAM" id="SSF54373">
    <property type="entry name" value="FAD-linked reductases, C-terminal domain"/>
    <property type="match status" value="1"/>
</dbReference>
<evidence type="ECO:0000256" key="1">
    <source>
        <dbReference type="ARBA" id="ARBA00001974"/>
    </source>
</evidence>
<dbReference type="InterPro" id="IPR038220">
    <property type="entry name" value="PHOX_C_sf"/>
</dbReference>
<evidence type="ECO:0000313" key="7">
    <source>
        <dbReference type="Proteomes" id="UP001234581"/>
    </source>
</evidence>
<dbReference type="Gene3D" id="3.30.9.10">
    <property type="entry name" value="D-Amino Acid Oxidase, subunit A, domain 2"/>
    <property type="match status" value="1"/>
</dbReference>
<dbReference type="SUPFAM" id="SSF51905">
    <property type="entry name" value="FAD/NAD(P)-binding domain"/>
    <property type="match status" value="1"/>
</dbReference>
<dbReference type="InterPro" id="IPR050641">
    <property type="entry name" value="RIFMO-like"/>
</dbReference>
<comment type="cofactor">
    <cofactor evidence="1">
        <name>FAD</name>
        <dbReference type="ChEBI" id="CHEBI:57692"/>
    </cofactor>
</comment>
<accession>A0AAD7XTS7</accession>
<dbReference type="Gene3D" id="3.50.50.60">
    <property type="entry name" value="FAD/NAD(P)-binding domain"/>
    <property type="match status" value="1"/>
</dbReference>
<comment type="caution">
    <text evidence="6">The sequence shown here is derived from an EMBL/GenBank/DDBJ whole genome shotgun (WGS) entry which is preliminary data.</text>
</comment>
<organism evidence="6 7">
    <name type="scientific">Lichtheimia ornata</name>
    <dbReference type="NCBI Taxonomy" id="688661"/>
    <lineage>
        <taxon>Eukaryota</taxon>
        <taxon>Fungi</taxon>
        <taxon>Fungi incertae sedis</taxon>
        <taxon>Mucoromycota</taxon>
        <taxon>Mucoromycotina</taxon>
        <taxon>Mucoromycetes</taxon>
        <taxon>Mucorales</taxon>
        <taxon>Lichtheimiaceae</taxon>
        <taxon>Lichtheimia</taxon>
    </lineage>
</organism>
<keyword evidence="3" id="KW-0274">FAD</keyword>
<keyword evidence="7" id="KW-1185">Reference proteome</keyword>
<evidence type="ECO:0000256" key="3">
    <source>
        <dbReference type="ARBA" id="ARBA00022827"/>
    </source>
</evidence>
<evidence type="ECO:0000313" key="6">
    <source>
        <dbReference type="EMBL" id="KAJ8656749.1"/>
    </source>
</evidence>
<dbReference type="PANTHER" id="PTHR43004:SF19">
    <property type="entry name" value="BINDING MONOOXYGENASE, PUTATIVE (JCVI)-RELATED"/>
    <property type="match status" value="1"/>
</dbReference>
<sequence length="569" mass="63724">MTTDEEQNTKTRVDIVIVGGGPVGLLAANLAVKYGLSVRIVDIEFEPQHWGRGDWVHGRTLELLDHSGLAADLLATGVRVEAFSHHHQQVSTSIAYAPEHVVSKYKHVLCVGQHITESSLQHTLSEHDVQVERPWTVSQFQKDGADSEYPLSVTLKHMLDNSTIDIRAKYLFGCDGAHSEIRKQLDIAYEGESSKKNHGVLDALVQTSFHDRKSISFIKGPFGTHACMFPRENNLVRVMVQLSDEGDRNQIHLETVQHEARRALLPHRVEFIGTMWWTIYRVGQHVATHYTSSQEDPRIFLCGDACHSQSPTLGQGLNTGFGDVFNLVWKIAMVESGHAKSTLLNTYENERRPVAEQVIALDKQIVQAAESKEQENLEALLRQHQLFISGFGISYGHGDNGVMIQTGDRAPDFKVVHYATGAKVRLYDVWRQQVQSSSSMMGGGWGFHLLVLAHDITQSMDAVIKGLKDFTVPSWMHVHIITTTVQKGVIEKQLSQHQQQQDVEGGIVIDPQWVYMDKINQAQCHHGLIQDYNSNNNNNKNDPVAIVVRPDLHIGWIGDFSKLSLGFIA</sequence>
<protein>
    <recommendedName>
        <fullName evidence="5">FAD-binding domain-containing protein</fullName>
    </recommendedName>
</protein>
<feature type="domain" description="FAD-binding" evidence="5">
    <location>
        <begin position="13"/>
        <end position="360"/>
    </location>
</feature>
<dbReference type="InterPro" id="IPR002938">
    <property type="entry name" value="FAD-bd"/>
</dbReference>
<keyword evidence="2" id="KW-0285">Flavoprotein</keyword>
<dbReference type="RefSeq" id="XP_058341662.1">
    <property type="nucleotide sequence ID" value="XM_058487611.1"/>
</dbReference>
<dbReference type="EMBL" id="JARTCD010000037">
    <property type="protein sequence ID" value="KAJ8656749.1"/>
    <property type="molecule type" value="Genomic_DNA"/>
</dbReference>
<dbReference type="InterPro" id="IPR036188">
    <property type="entry name" value="FAD/NAD-bd_sf"/>
</dbReference>
<dbReference type="PRINTS" id="PR00420">
    <property type="entry name" value="RNGMNOXGNASE"/>
</dbReference>
<gene>
    <name evidence="6" type="ORF">O0I10_007596</name>
</gene>
<reference evidence="6 7" key="1">
    <citation type="submission" date="2023-03" db="EMBL/GenBank/DDBJ databases">
        <title>Genome sequence of Lichtheimia ornata CBS 291.66.</title>
        <authorList>
            <person name="Mohabir J.T."/>
            <person name="Shea T.P."/>
            <person name="Kurbessoian T."/>
            <person name="Berby B."/>
            <person name="Fontaine J."/>
            <person name="Livny J."/>
            <person name="Gnirke A."/>
            <person name="Stajich J.E."/>
            <person name="Cuomo C.A."/>
        </authorList>
    </citation>
    <scope>NUCLEOTIDE SEQUENCE [LARGE SCALE GENOMIC DNA]</scope>
    <source>
        <strain evidence="6">CBS 291.66</strain>
    </source>
</reference>
<evidence type="ECO:0000256" key="2">
    <source>
        <dbReference type="ARBA" id="ARBA00022630"/>
    </source>
</evidence>
<proteinExistence type="predicted"/>
<dbReference type="Proteomes" id="UP001234581">
    <property type="component" value="Unassembled WGS sequence"/>
</dbReference>
<dbReference type="GO" id="GO:0071949">
    <property type="term" value="F:FAD binding"/>
    <property type="evidence" value="ECO:0007669"/>
    <property type="project" value="InterPro"/>
</dbReference>
<dbReference type="GO" id="GO:0016709">
    <property type="term" value="F:oxidoreductase activity, acting on paired donors, with incorporation or reduction of molecular oxygen, NAD(P)H as one donor, and incorporation of one atom of oxygen"/>
    <property type="evidence" value="ECO:0007669"/>
    <property type="project" value="UniProtKB-ARBA"/>
</dbReference>
<dbReference type="GeneID" id="83215004"/>
<evidence type="ECO:0000256" key="4">
    <source>
        <dbReference type="ARBA" id="ARBA00023002"/>
    </source>
</evidence>